<dbReference type="InterPro" id="IPR052570">
    <property type="entry name" value="FliJ"/>
</dbReference>
<keyword evidence="7" id="KW-1005">Bacterial flagellum biogenesis</keyword>
<comment type="subcellular location">
    <subcellularLocation>
        <location evidence="1">Cell membrane</location>
        <topology evidence="1">Peripheral membrane protein</topology>
        <orientation evidence="1">Cytoplasmic side</orientation>
    </subcellularLocation>
</comment>
<protein>
    <recommendedName>
        <fullName evidence="3">Flagellar FliJ protein</fullName>
    </recommendedName>
</protein>
<keyword evidence="8" id="KW-0653">Protein transport</keyword>
<evidence type="ECO:0000256" key="7">
    <source>
        <dbReference type="ARBA" id="ARBA00022795"/>
    </source>
</evidence>
<dbReference type="PIRSF" id="PIRSF019404">
    <property type="entry name" value="FliJ"/>
    <property type="match status" value="1"/>
</dbReference>
<gene>
    <name evidence="11" type="primary">fliJ</name>
    <name evidence="11" type="ORF">Q2T77_26415</name>
</gene>
<keyword evidence="10" id="KW-1006">Bacterial flagellum protein export</keyword>
<evidence type="ECO:0000313" key="11">
    <source>
        <dbReference type="EMBL" id="MDO1535824.1"/>
    </source>
</evidence>
<dbReference type="PANTHER" id="PTHR38786">
    <property type="entry name" value="FLAGELLAR FLIJ PROTEIN"/>
    <property type="match status" value="1"/>
</dbReference>
<organism evidence="11 12">
    <name type="scientific">Variovorax ginsengisoli</name>
    <dbReference type="NCBI Taxonomy" id="363844"/>
    <lineage>
        <taxon>Bacteria</taxon>
        <taxon>Pseudomonadati</taxon>
        <taxon>Pseudomonadota</taxon>
        <taxon>Betaproteobacteria</taxon>
        <taxon>Burkholderiales</taxon>
        <taxon>Comamonadaceae</taxon>
        <taxon>Variovorax</taxon>
    </lineage>
</organism>
<keyword evidence="5" id="KW-1003">Cell membrane</keyword>
<reference evidence="11" key="1">
    <citation type="submission" date="2023-06" db="EMBL/GenBank/DDBJ databases">
        <authorList>
            <person name="Jiang Y."/>
            <person name="Liu Q."/>
        </authorList>
    </citation>
    <scope>NUCLEOTIDE SEQUENCE</scope>
    <source>
        <strain evidence="11">CGMCC 1.12090</strain>
    </source>
</reference>
<keyword evidence="11" id="KW-0969">Cilium</keyword>
<evidence type="ECO:0000313" key="12">
    <source>
        <dbReference type="Proteomes" id="UP001169027"/>
    </source>
</evidence>
<dbReference type="InterPro" id="IPR053716">
    <property type="entry name" value="Flag_assembly_chemotaxis_eff"/>
</dbReference>
<dbReference type="PANTHER" id="PTHR38786:SF1">
    <property type="entry name" value="FLAGELLAR FLIJ PROTEIN"/>
    <property type="match status" value="1"/>
</dbReference>
<dbReference type="PRINTS" id="PR01004">
    <property type="entry name" value="FLGFLIJ"/>
</dbReference>
<evidence type="ECO:0000256" key="6">
    <source>
        <dbReference type="ARBA" id="ARBA00022500"/>
    </source>
</evidence>
<proteinExistence type="inferred from homology"/>
<evidence type="ECO:0000256" key="10">
    <source>
        <dbReference type="ARBA" id="ARBA00023225"/>
    </source>
</evidence>
<sequence length="151" mass="17480">MAQKLPLDTLTDLARTQTDDAARRLGALQGARLGAGQKLELLLQYRQDYYDQLHQLMNKGLPTAQWRNFQAFLGTLDGAIEQQRAIVAQAESRLDHGRSDWQHHKRRLNSFDTLAERVRRQEMLAQAKREQRDSDERAARKFFDRAAHPTL</sequence>
<evidence type="ECO:0000256" key="2">
    <source>
        <dbReference type="ARBA" id="ARBA00010004"/>
    </source>
</evidence>
<accession>A0ABT8SA75</accession>
<dbReference type="InterPro" id="IPR018006">
    <property type="entry name" value="Flag_FliJ_proteobac"/>
</dbReference>
<keyword evidence="4" id="KW-0813">Transport</keyword>
<evidence type="ECO:0000256" key="5">
    <source>
        <dbReference type="ARBA" id="ARBA00022475"/>
    </source>
</evidence>
<dbReference type="EMBL" id="JAUKVY010000022">
    <property type="protein sequence ID" value="MDO1535824.1"/>
    <property type="molecule type" value="Genomic_DNA"/>
</dbReference>
<dbReference type="Proteomes" id="UP001169027">
    <property type="component" value="Unassembled WGS sequence"/>
</dbReference>
<keyword evidence="6" id="KW-0145">Chemotaxis</keyword>
<dbReference type="InterPro" id="IPR012823">
    <property type="entry name" value="Flagell_FliJ"/>
</dbReference>
<keyword evidence="9" id="KW-0472">Membrane</keyword>
<name>A0ABT8SA75_9BURK</name>
<keyword evidence="11" id="KW-0966">Cell projection</keyword>
<keyword evidence="12" id="KW-1185">Reference proteome</keyword>
<evidence type="ECO:0000256" key="4">
    <source>
        <dbReference type="ARBA" id="ARBA00022448"/>
    </source>
</evidence>
<dbReference type="NCBIfam" id="TIGR02473">
    <property type="entry name" value="flagell_FliJ"/>
    <property type="match status" value="1"/>
</dbReference>
<comment type="similarity">
    <text evidence="2">Belongs to the FliJ family.</text>
</comment>
<evidence type="ECO:0000256" key="8">
    <source>
        <dbReference type="ARBA" id="ARBA00022927"/>
    </source>
</evidence>
<keyword evidence="11" id="KW-0282">Flagellum</keyword>
<comment type="caution">
    <text evidence="11">The sequence shown here is derived from an EMBL/GenBank/DDBJ whole genome shotgun (WGS) entry which is preliminary data.</text>
</comment>
<dbReference type="RefSeq" id="WP_301813654.1">
    <property type="nucleotide sequence ID" value="NZ_JAUJZH010000022.1"/>
</dbReference>
<dbReference type="Gene3D" id="1.10.287.1700">
    <property type="match status" value="1"/>
</dbReference>
<dbReference type="Pfam" id="PF02050">
    <property type="entry name" value="FliJ"/>
    <property type="match status" value="1"/>
</dbReference>
<evidence type="ECO:0000256" key="1">
    <source>
        <dbReference type="ARBA" id="ARBA00004413"/>
    </source>
</evidence>
<evidence type="ECO:0000256" key="3">
    <source>
        <dbReference type="ARBA" id="ARBA00020392"/>
    </source>
</evidence>
<evidence type="ECO:0000256" key="9">
    <source>
        <dbReference type="ARBA" id="ARBA00023136"/>
    </source>
</evidence>